<gene>
    <name evidence="1" type="ORF">BacuniF2_00029</name>
</gene>
<evidence type="ECO:0008006" key="2">
    <source>
        <dbReference type="Google" id="ProtNLM"/>
    </source>
</evidence>
<protein>
    <recommendedName>
        <fullName evidence="2">DUF1566 domain-containing protein</fullName>
    </recommendedName>
</protein>
<sequence length="224" mass="24954">MEAINDAMQVRMTLLKETGYNVETAQKCWDFVRGGDEAKKQEPTSDRLADGVYLIDTKGNAVRYDGEDTETVNDTAYIGIVQGSNSVAISLHDVSEDEITLTAKESKKDHGGYKDNYMDAVQDWDGKGNTERLKQIGLNPAIQLKDGEYIPTLAELYLICLNRKAINAAMRFVGGQELAGWYWSSTEYSATAAWYLYLYDGDAYNGTKATNTTRVRPVSAFLHC</sequence>
<accession>A0A7G9W3I7</accession>
<evidence type="ECO:0000313" key="1">
    <source>
        <dbReference type="EMBL" id="QNO13200.1"/>
    </source>
</evidence>
<organism evidence="1">
    <name type="scientific">Bacteroides phage F2</name>
    <dbReference type="NCBI Taxonomy" id="2762303"/>
    <lineage>
        <taxon>Viruses</taxon>
        <taxon>Duplodnaviria</taxon>
        <taxon>Heunggongvirae</taxon>
        <taxon>Uroviricota</taxon>
        <taxon>Caudoviricetes</taxon>
    </lineage>
</organism>
<dbReference type="EMBL" id="MT806186">
    <property type="protein sequence ID" value="QNO13200.1"/>
    <property type="molecule type" value="Genomic_DNA"/>
</dbReference>
<proteinExistence type="predicted"/>
<reference evidence="1" key="1">
    <citation type="submission" date="2020-07" db="EMBL/GenBank/DDBJ databases">
        <title>Isolation of gut associated lytic bacteriophages infecting Bacteroides uniformis.</title>
        <authorList>
            <person name="Hedzet S."/>
            <person name="Accetto T."/>
            <person name="Rupnik M."/>
        </authorList>
    </citation>
    <scope>NUCLEOTIDE SEQUENCE</scope>
</reference>
<name>A0A7G9W3I7_9CAUD</name>